<dbReference type="AlphaFoldDB" id="E3NX53"/>
<reference evidence="2" key="1">
    <citation type="submission" date="2007-07" db="EMBL/GenBank/DDBJ databases">
        <title>PCAP assembly of the Caenorhabditis remanei genome.</title>
        <authorList>
            <consortium name="The Caenorhabditis remanei Sequencing Consortium"/>
            <person name="Wilson R.K."/>
        </authorList>
    </citation>
    <scope>NUCLEOTIDE SEQUENCE [LARGE SCALE GENOMIC DNA]</scope>
    <source>
        <strain evidence="2">PB4641</strain>
    </source>
</reference>
<dbReference type="InterPro" id="IPR013792">
    <property type="entry name" value="RNA3'P_cycl/enolpyr_Trfase_a/b"/>
</dbReference>
<dbReference type="InterPro" id="IPR037136">
    <property type="entry name" value="RNA3'_phos_cyclase_dom_sf"/>
</dbReference>
<dbReference type="SUPFAM" id="SSF55205">
    <property type="entry name" value="EPT/RTPC-like"/>
    <property type="match status" value="1"/>
</dbReference>
<sequence length="60" mass="6664">MLTGIPFELVNIRAERKKPGLMRQHLVCVQASQRISNAIVEGAELHSQKLYFQPPTSSSG</sequence>
<dbReference type="Proteomes" id="UP000008281">
    <property type="component" value="Unassembled WGS sequence"/>
</dbReference>
<dbReference type="InterPro" id="IPR023797">
    <property type="entry name" value="RNA3'_phos_cyclase_dom"/>
</dbReference>
<evidence type="ECO:0000313" key="3">
    <source>
        <dbReference type="Proteomes" id="UP000008281"/>
    </source>
</evidence>
<dbReference type="EMBL" id="DS272063">
    <property type="protein sequence ID" value="EFP12099.1"/>
    <property type="molecule type" value="Genomic_DNA"/>
</dbReference>
<organism evidence="3">
    <name type="scientific">Caenorhabditis remanei</name>
    <name type="common">Caenorhabditis vulgaris</name>
    <dbReference type="NCBI Taxonomy" id="31234"/>
    <lineage>
        <taxon>Eukaryota</taxon>
        <taxon>Metazoa</taxon>
        <taxon>Ecdysozoa</taxon>
        <taxon>Nematoda</taxon>
        <taxon>Chromadorea</taxon>
        <taxon>Rhabditida</taxon>
        <taxon>Rhabditina</taxon>
        <taxon>Rhabditomorpha</taxon>
        <taxon>Rhabditoidea</taxon>
        <taxon>Rhabditidae</taxon>
        <taxon>Peloderinae</taxon>
        <taxon>Caenorhabditis</taxon>
    </lineage>
</organism>
<evidence type="ECO:0000259" key="1">
    <source>
        <dbReference type="Pfam" id="PF01137"/>
    </source>
</evidence>
<name>E3NX53_CAERE</name>
<gene>
    <name evidence="2" type="ORF">CRE_30650</name>
</gene>
<feature type="domain" description="RNA 3'-terminal phosphate cyclase" evidence="1">
    <location>
        <begin position="1"/>
        <end position="56"/>
    </location>
</feature>
<proteinExistence type="predicted"/>
<dbReference type="HOGENOM" id="CLU_2943941_0_0_1"/>
<dbReference type="Gene3D" id="3.65.10.20">
    <property type="entry name" value="RNA 3'-terminal phosphate cyclase domain"/>
    <property type="match status" value="1"/>
</dbReference>
<accession>E3NX53</accession>
<dbReference type="GO" id="GO:0003824">
    <property type="term" value="F:catalytic activity"/>
    <property type="evidence" value="ECO:0007669"/>
    <property type="project" value="InterPro"/>
</dbReference>
<keyword evidence="3" id="KW-1185">Reference proteome</keyword>
<dbReference type="Pfam" id="PF01137">
    <property type="entry name" value="RTC"/>
    <property type="match status" value="1"/>
</dbReference>
<dbReference type="InParanoid" id="E3NX53"/>
<dbReference type="OrthoDB" id="25029at2759"/>
<evidence type="ECO:0000313" key="2">
    <source>
        <dbReference type="EMBL" id="EFP12099.1"/>
    </source>
</evidence>
<protein>
    <recommendedName>
        <fullName evidence="1">RNA 3'-terminal phosphate cyclase domain-containing protein</fullName>
    </recommendedName>
</protein>